<proteinExistence type="predicted"/>
<protein>
    <submittedName>
        <fullName evidence="1">Uncharacterized protein</fullName>
    </submittedName>
</protein>
<gene>
    <name evidence="1" type="ORF">GZ26G2_8</name>
</gene>
<name>Q64BT8_UNCAG</name>
<sequence>MDGKSHLIFGKNVLEKCGLDVAYTGWSTAPDIDLSFLHRYWRHRFSVFNKIYEEFIRLEPAVPVKEKEAIVVAITSHFWLDIFNSWIWVWGFLPRFPALFVPKEVAKEYIEDLNIGLLAEEPKEAVKEFYEESEKLFEVSIPALTVDETLSWMLTSLKKHTYLGASNVNPAVKNISTFIGRAIEYKDITVEVEEKYYNFLNDFFAKW</sequence>
<dbReference type="AlphaFoldDB" id="Q64BT8"/>
<accession>Q64BT8</accession>
<dbReference type="EMBL" id="AY714843">
    <property type="protein sequence ID" value="AAU83139.1"/>
    <property type="molecule type" value="Genomic_DNA"/>
</dbReference>
<reference evidence="1" key="1">
    <citation type="journal article" date="2004" name="Science">
        <title>Reverse methanogenesis: testing the hypothesis with environmental genomics.</title>
        <authorList>
            <person name="Hallam S.J."/>
            <person name="Putnam N."/>
            <person name="Preston C.M."/>
            <person name="Detter J.C."/>
            <person name="Rokhsar D."/>
            <person name="Richardson P.M."/>
            <person name="DeLong E.F."/>
        </authorList>
    </citation>
    <scope>NUCLEOTIDE SEQUENCE</scope>
</reference>
<evidence type="ECO:0000313" key="1">
    <source>
        <dbReference type="EMBL" id="AAU83139.1"/>
    </source>
</evidence>
<organism evidence="1">
    <name type="scientific">Uncultured archaeon GZfos26G2</name>
    <dbReference type="NCBI Taxonomy" id="3386331"/>
    <lineage>
        <taxon>Archaea</taxon>
        <taxon>Methanobacteriati</taxon>
        <taxon>Methanobacteriota</taxon>
        <taxon>Stenosarchaea group</taxon>
        <taxon>Methanomicrobia</taxon>
        <taxon>Candidatus Methanophagales</taxon>
        <taxon>Candidatus Methanophagaceae</taxon>
        <taxon>Candidatus Methanophaga</taxon>
    </lineage>
</organism>